<dbReference type="AlphaFoldDB" id="A0A381QC67"/>
<gene>
    <name evidence="1" type="ORF">METZ01_LOCUS29779</name>
</gene>
<organism evidence="1">
    <name type="scientific">marine metagenome</name>
    <dbReference type="NCBI Taxonomy" id="408172"/>
    <lineage>
        <taxon>unclassified sequences</taxon>
        <taxon>metagenomes</taxon>
        <taxon>ecological metagenomes</taxon>
    </lineage>
</organism>
<reference evidence="1" key="1">
    <citation type="submission" date="2018-05" db="EMBL/GenBank/DDBJ databases">
        <authorList>
            <person name="Lanie J.A."/>
            <person name="Ng W.-L."/>
            <person name="Kazmierczak K.M."/>
            <person name="Andrzejewski T.M."/>
            <person name="Davidsen T.M."/>
            <person name="Wayne K.J."/>
            <person name="Tettelin H."/>
            <person name="Glass J.I."/>
            <person name="Rusch D."/>
            <person name="Podicherti R."/>
            <person name="Tsui H.-C.T."/>
            <person name="Winkler M.E."/>
        </authorList>
    </citation>
    <scope>NUCLEOTIDE SEQUENCE</scope>
</reference>
<evidence type="ECO:0008006" key="2">
    <source>
        <dbReference type="Google" id="ProtNLM"/>
    </source>
</evidence>
<evidence type="ECO:0000313" key="1">
    <source>
        <dbReference type="EMBL" id="SUZ76925.1"/>
    </source>
</evidence>
<dbReference type="EMBL" id="UINC01001296">
    <property type="protein sequence ID" value="SUZ76925.1"/>
    <property type="molecule type" value="Genomic_DNA"/>
</dbReference>
<name>A0A381QC67_9ZZZZ</name>
<proteinExistence type="predicted"/>
<accession>A0A381QC67</accession>
<dbReference type="InterPro" id="IPR021734">
    <property type="entry name" value="DUF3303"/>
</dbReference>
<sequence length="94" mass="10432">MLFHVTHTHGYATCIAHDEKAKTNFSQTISNAEESGVKVHGVYADPPGHQIFMVVETDTMEQLVKFLDPIIDLGDYEVRPVLNFSTAIANLSNN</sequence>
<protein>
    <recommendedName>
        <fullName evidence="2">DUF3303 domain-containing protein</fullName>
    </recommendedName>
</protein>
<dbReference type="Pfam" id="PF11746">
    <property type="entry name" value="DUF3303"/>
    <property type="match status" value="1"/>
</dbReference>